<dbReference type="RefSeq" id="WP_077668526.1">
    <property type="nucleotide sequence ID" value="NZ_MUFB01000028.1"/>
</dbReference>
<dbReference type="Gene3D" id="3.30.2010.10">
    <property type="entry name" value="Metalloproteases ('zincins'), catalytic domain"/>
    <property type="match status" value="1"/>
</dbReference>
<feature type="domain" description="SprT-like" evidence="1">
    <location>
        <begin position="26"/>
        <end position="175"/>
    </location>
</feature>
<dbReference type="NCBIfam" id="NF003421">
    <property type="entry name" value="PRK04860.1"/>
    <property type="match status" value="1"/>
</dbReference>
<reference evidence="2 3" key="1">
    <citation type="journal article" date="2017" name="Genome Announc.">
        <title>Draft Genome Sequences of Salinivibrio proteolyticus, Salinivibrio sharmensis, Salinivibrio siamensis, Salinivibrio costicola subsp. alcaliphilus, Salinivibrio costicola subsp. vallismortis, and 29 New Isolates Belonging to the Genus Salinivibrio.</title>
        <authorList>
            <person name="Lopez-Hermoso C."/>
            <person name="de la Haba R.R."/>
            <person name="Sanchez-Porro C."/>
            <person name="Bayliss S.C."/>
            <person name="Feil E.J."/>
            <person name="Ventosa A."/>
        </authorList>
    </citation>
    <scope>NUCLEOTIDE SEQUENCE [LARGE SCALE GENOMIC DNA]</scope>
    <source>
        <strain evidence="2 3">JCM 14472</strain>
    </source>
</reference>
<dbReference type="PANTHER" id="PTHR38773:SF1">
    <property type="entry name" value="PROTEIN SPRT"/>
    <property type="match status" value="1"/>
</dbReference>
<dbReference type="SMART" id="SM00731">
    <property type="entry name" value="SprT"/>
    <property type="match status" value="1"/>
</dbReference>
<name>A0ABX3K671_9GAMM</name>
<dbReference type="InterPro" id="IPR035240">
    <property type="entry name" value="SprT_Zn_ribbon"/>
</dbReference>
<dbReference type="Proteomes" id="UP000189410">
    <property type="component" value="Unassembled WGS sequence"/>
</dbReference>
<comment type="caution">
    <text evidence="2">The sequence shown here is derived from an EMBL/GenBank/DDBJ whole genome shotgun (WGS) entry which is preliminary data.</text>
</comment>
<dbReference type="PANTHER" id="PTHR38773">
    <property type="entry name" value="PROTEIN SPRT"/>
    <property type="match status" value="1"/>
</dbReference>
<dbReference type="InterPro" id="IPR006640">
    <property type="entry name" value="SprT-like_domain"/>
</dbReference>
<gene>
    <name evidence="2" type="ORF">BZG73_13185</name>
</gene>
<accession>A0ABX3K671</accession>
<dbReference type="Pfam" id="PF17283">
    <property type="entry name" value="Zn_ribbon_SprT"/>
    <property type="match status" value="1"/>
</dbReference>
<evidence type="ECO:0000313" key="2">
    <source>
        <dbReference type="EMBL" id="OOE82263.1"/>
    </source>
</evidence>
<protein>
    <recommendedName>
        <fullName evidence="1">SprT-like domain-containing protein</fullName>
    </recommendedName>
</protein>
<keyword evidence="3" id="KW-1185">Reference proteome</keyword>
<organism evidence="2 3">
    <name type="scientific">Salinivibrio siamensis</name>
    <dbReference type="NCBI Taxonomy" id="414286"/>
    <lineage>
        <taxon>Bacteria</taxon>
        <taxon>Pseudomonadati</taxon>
        <taxon>Pseudomonadota</taxon>
        <taxon>Gammaproteobacteria</taxon>
        <taxon>Vibrionales</taxon>
        <taxon>Vibrionaceae</taxon>
        <taxon>Salinivibrio</taxon>
    </lineage>
</organism>
<dbReference type="EMBL" id="MUFB01000028">
    <property type="protein sequence ID" value="OOE82263.1"/>
    <property type="molecule type" value="Genomic_DNA"/>
</dbReference>
<proteinExistence type="predicted"/>
<evidence type="ECO:0000313" key="3">
    <source>
        <dbReference type="Proteomes" id="UP000189410"/>
    </source>
</evidence>
<evidence type="ECO:0000259" key="1">
    <source>
        <dbReference type="SMART" id="SM00731"/>
    </source>
</evidence>
<dbReference type="Pfam" id="PF10263">
    <property type="entry name" value="SprT-like"/>
    <property type="match status" value="1"/>
</dbReference>
<sequence>MSSASDAFAFDKNAWSPDALQQAANTRVYQCIDAANRQLGTQLHYPAIGFTLRGQSAGTAHPTQWRVRFNPILLQQAPETFFDEVIPHEVCHLVTFALYGRVKPHGPEWRSLMTQVFNAPANTTHQLDISAVQGKTFAYQCECGPVALSIRRHNKIQRGQATYRCNRCKQPLVRNLDASE</sequence>